<dbReference type="EMBL" id="QVTD01000008">
    <property type="protein sequence ID" value="RFU63021.1"/>
    <property type="molecule type" value="Genomic_DNA"/>
</dbReference>
<dbReference type="InterPro" id="IPR056304">
    <property type="entry name" value="Lip-like_C"/>
</dbReference>
<evidence type="ECO:0000256" key="6">
    <source>
        <dbReference type="ARBA" id="ARBA00022801"/>
    </source>
</evidence>
<keyword evidence="7" id="KW-0442">Lipid degradation</keyword>
<dbReference type="GO" id="GO:0005576">
    <property type="term" value="C:extracellular region"/>
    <property type="evidence" value="ECO:0007669"/>
    <property type="project" value="UniProtKB-SubCell"/>
</dbReference>
<name>A0A372LB64_9BACI</name>
<protein>
    <recommendedName>
        <fullName evidence="3">triacylglycerol lipase</fullName>
        <ecNumber evidence="3">3.1.1.3</ecNumber>
    </recommendedName>
</protein>
<evidence type="ECO:0000313" key="10">
    <source>
        <dbReference type="EMBL" id="RFU63021.1"/>
    </source>
</evidence>
<evidence type="ECO:0000256" key="2">
    <source>
        <dbReference type="ARBA" id="ARBA00004613"/>
    </source>
</evidence>
<evidence type="ECO:0000256" key="5">
    <source>
        <dbReference type="ARBA" id="ARBA00022729"/>
    </source>
</evidence>
<dbReference type="PANTHER" id="PTHR34043:SF3">
    <property type="entry name" value="ALPHA_BETA-HYDROLASES SUPERFAMILY PROTEIN"/>
    <property type="match status" value="1"/>
</dbReference>
<gene>
    <name evidence="10" type="ORF">D0466_12925</name>
</gene>
<dbReference type="PANTHER" id="PTHR34043">
    <property type="entry name" value="ALPHA/BETA-HYDROLASES SUPERFAMILY PROTEIN"/>
    <property type="match status" value="1"/>
</dbReference>
<dbReference type="Pfam" id="PF24708">
    <property type="entry name" value="Lip_C"/>
    <property type="match status" value="1"/>
</dbReference>
<accession>A0A372LB64</accession>
<evidence type="ECO:0000256" key="7">
    <source>
        <dbReference type="ARBA" id="ARBA00022963"/>
    </source>
</evidence>
<comment type="catalytic activity">
    <reaction evidence="1">
        <text>a triacylglycerol + H2O = a diacylglycerol + a fatty acid + H(+)</text>
        <dbReference type="Rhea" id="RHEA:12044"/>
        <dbReference type="ChEBI" id="CHEBI:15377"/>
        <dbReference type="ChEBI" id="CHEBI:15378"/>
        <dbReference type="ChEBI" id="CHEBI:17855"/>
        <dbReference type="ChEBI" id="CHEBI:18035"/>
        <dbReference type="ChEBI" id="CHEBI:28868"/>
        <dbReference type="EC" id="3.1.1.3"/>
    </reaction>
</comment>
<dbReference type="SUPFAM" id="SSF53474">
    <property type="entry name" value="alpha/beta-Hydrolases"/>
    <property type="match status" value="1"/>
</dbReference>
<dbReference type="GO" id="GO:0016042">
    <property type="term" value="P:lipid catabolic process"/>
    <property type="evidence" value="ECO:0007669"/>
    <property type="project" value="UniProtKB-KW"/>
</dbReference>
<dbReference type="Proteomes" id="UP000262939">
    <property type="component" value="Unassembled WGS sequence"/>
</dbReference>
<evidence type="ECO:0000259" key="9">
    <source>
        <dbReference type="Pfam" id="PF24708"/>
    </source>
</evidence>
<organism evidence="10 11">
    <name type="scientific">Peribacillus glennii</name>
    <dbReference type="NCBI Taxonomy" id="2303991"/>
    <lineage>
        <taxon>Bacteria</taxon>
        <taxon>Bacillati</taxon>
        <taxon>Bacillota</taxon>
        <taxon>Bacilli</taxon>
        <taxon>Bacillales</taxon>
        <taxon>Bacillaceae</taxon>
        <taxon>Peribacillus</taxon>
    </lineage>
</organism>
<dbReference type="Gene3D" id="3.40.50.1820">
    <property type="entry name" value="alpha/beta hydrolase"/>
    <property type="match status" value="1"/>
</dbReference>
<reference evidence="10 11" key="1">
    <citation type="submission" date="2018-08" db="EMBL/GenBank/DDBJ databases">
        <title>Bacillus chawlae sp. nov., Bacillus glennii sp. nov., and Bacillus saganii sp. nov. Isolated from the Vehicle Assembly Building at Kennedy Space Center where the Viking Spacecraft were Assembled.</title>
        <authorList>
            <person name="Seuylemezian A."/>
            <person name="Vaishampayan P."/>
        </authorList>
    </citation>
    <scope>NUCLEOTIDE SEQUENCE [LARGE SCALE GENOMIC DNA]</scope>
    <source>
        <strain evidence="10 11">V44-8</strain>
    </source>
</reference>
<evidence type="ECO:0000256" key="1">
    <source>
        <dbReference type="ARBA" id="ARBA00001024"/>
    </source>
</evidence>
<feature type="domain" description="Lipase-like C-terminal" evidence="9">
    <location>
        <begin position="26"/>
        <end position="404"/>
    </location>
</feature>
<evidence type="ECO:0000256" key="8">
    <source>
        <dbReference type="ARBA" id="ARBA00023098"/>
    </source>
</evidence>
<keyword evidence="6" id="KW-0378">Hydrolase</keyword>
<evidence type="ECO:0000256" key="4">
    <source>
        <dbReference type="ARBA" id="ARBA00022525"/>
    </source>
</evidence>
<dbReference type="AlphaFoldDB" id="A0A372LB64"/>
<proteinExistence type="predicted"/>
<keyword evidence="11" id="KW-1185">Reference proteome</keyword>
<sequence>MGIVLCLVFSQTILAFAKEAEPAKKNRYPIVLVHGLTGWGEDEMSGFRYWGGQRDLNDFLNSKGYKVYTAAVGPVSSNWDRAAELYAFIKGGTVDYGAAHAKKHGHARFGRTYKGLYPGWNGKSKIHLLGHSMGGQTSRMLTELLRSGSAEEQKFHKKYPKEKKISTLFQGNKKWVHSIATIGTPHNGSTYADNIDLFIPFVKDLILGIGVLSGQGPTSMVYDFKLDQWGLKKKPDETYAEYAERVYNSPIWKSRDISVHDLSTYGANDLNAKMKTYTDMYYISYTGEATYKSPVSGHYLPRANMLPLFFEPSRFIGSYTRNQFEPYIDKSWWPNDGLVSVNSSLYPAKHPAKSFKGAILRGKWNYKAPKAHWDHMDLVGIGRTTNSLNMNQVEEFYISIAKELSSLPK</sequence>
<comment type="subcellular location">
    <subcellularLocation>
        <location evidence="2">Secreted</location>
    </subcellularLocation>
</comment>
<dbReference type="EC" id="3.1.1.3" evidence="3"/>
<keyword evidence="4" id="KW-0964">Secreted</keyword>
<evidence type="ECO:0000256" key="3">
    <source>
        <dbReference type="ARBA" id="ARBA00013279"/>
    </source>
</evidence>
<keyword evidence="8" id="KW-0443">Lipid metabolism</keyword>
<evidence type="ECO:0000313" key="11">
    <source>
        <dbReference type="Proteomes" id="UP000262939"/>
    </source>
</evidence>
<dbReference type="InterPro" id="IPR029058">
    <property type="entry name" value="AB_hydrolase_fold"/>
</dbReference>
<dbReference type="OrthoDB" id="2004167at2"/>
<comment type="caution">
    <text evidence="10">The sequence shown here is derived from an EMBL/GenBank/DDBJ whole genome shotgun (WGS) entry which is preliminary data.</text>
</comment>
<keyword evidence="5" id="KW-0732">Signal</keyword>
<dbReference type="GO" id="GO:0004806">
    <property type="term" value="F:triacylglycerol lipase activity"/>
    <property type="evidence" value="ECO:0007669"/>
    <property type="project" value="UniProtKB-EC"/>
</dbReference>